<evidence type="ECO:0000313" key="3">
    <source>
        <dbReference type="Proteomes" id="UP001552299"/>
    </source>
</evidence>
<evidence type="ECO:0000313" key="2">
    <source>
        <dbReference type="EMBL" id="KAL0906204.1"/>
    </source>
</evidence>
<protein>
    <submittedName>
        <fullName evidence="2">Uncharacterized protein</fullName>
    </submittedName>
</protein>
<comment type="caution">
    <text evidence="2">The sequence shown here is derived from an EMBL/GenBank/DDBJ whole genome shotgun (WGS) entry which is preliminary data.</text>
</comment>
<name>A0ABD0U2V2_DENTH</name>
<dbReference type="Proteomes" id="UP001552299">
    <property type="component" value="Unassembled WGS sequence"/>
</dbReference>
<keyword evidence="3" id="KW-1185">Reference proteome</keyword>
<gene>
    <name evidence="2" type="ORF">M5K25_024678</name>
</gene>
<evidence type="ECO:0000256" key="1">
    <source>
        <dbReference type="SAM" id="MobiDB-lite"/>
    </source>
</evidence>
<reference evidence="2 3" key="1">
    <citation type="journal article" date="2024" name="Plant Biotechnol. J.">
        <title>Dendrobium thyrsiflorum genome and its molecular insights into genes involved in important horticultural traits.</title>
        <authorList>
            <person name="Chen B."/>
            <person name="Wang J.Y."/>
            <person name="Zheng P.J."/>
            <person name="Li K.L."/>
            <person name="Liang Y.M."/>
            <person name="Chen X.F."/>
            <person name="Zhang C."/>
            <person name="Zhao X."/>
            <person name="He X."/>
            <person name="Zhang G.Q."/>
            <person name="Liu Z.J."/>
            <person name="Xu Q."/>
        </authorList>
    </citation>
    <scope>NUCLEOTIDE SEQUENCE [LARGE SCALE GENOMIC DNA]</scope>
    <source>
        <strain evidence="2">GZMU011</strain>
    </source>
</reference>
<feature type="region of interest" description="Disordered" evidence="1">
    <location>
        <begin position="169"/>
        <end position="197"/>
    </location>
</feature>
<dbReference type="EMBL" id="JANQDX010000018">
    <property type="protein sequence ID" value="KAL0906204.1"/>
    <property type="molecule type" value="Genomic_DNA"/>
</dbReference>
<sequence length="197" mass="22717">MQQKVIIDKKDLGNFLHVRTEGDRLHKLIQDADVSFSLVNEILRGNKDKYHQPRVYTLHQNARIIQHILRSCIIPKAGDRINMTPLLSLATHLIMSNKPFDEAQLILDYIYSVTDIRHPQIKRKKNIALGHLIRYVLEKKYNLTYPEPPTEEPIFFTNASFHLLFHDPSTEGEDLEGEKEVPSETAPVPDQNVGSRC</sequence>
<dbReference type="AlphaFoldDB" id="A0ABD0U2V2"/>
<organism evidence="2 3">
    <name type="scientific">Dendrobium thyrsiflorum</name>
    <name type="common">Pinecone-like raceme dendrobium</name>
    <name type="synonym">Orchid</name>
    <dbReference type="NCBI Taxonomy" id="117978"/>
    <lineage>
        <taxon>Eukaryota</taxon>
        <taxon>Viridiplantae</taxon>
        <taxon>Streptophyta</taxon>
        <taxon>Embryophyta</taxon>
        <taxon>Tracheophyta</taxon>
        <taxon>Spermatophyta</taxon>
        <taxon>Magnoliopsida</taxon>
        <taxon>Liliopsida</taxon>
        <taxon>Asparagales</taxon>
        <taxon>Orchidaceae</taxon>
        <taxon>Epidendroideae</taxon>
        <taxon>Malaxideae</taxon>
        <taxon>Dendrobiinae</taxon>
        <taxon>Dendrobium</taxon>
    </lineage>
</organism>
<accession>A0ABD0U2V2</accession>
<proteinExistence type="predicted"/>